<feature type="compositionally biased region" description="Low complexity" evidence="6">
    <location>
        <begin position="425"/>
        <end position="440"/>
    </location>
</feature>
<dbReference type="Pfam" id="PF13927">
    <property type="entry name" value="Ig_3"/>
    <property type="match status" value="1"/>
</dbReference>
<sequence>MNWFQIYIYNITPEDEGLYCCVWLNEEYSELHTETAVLNFTYDPIVQIHGDTAVIEGDTLNITCFSQAFEPSTFLWYNLSQHGYWYSLNETGDSFIIDSADRKNSGKYKCLAKNDFVSGSAEISVTIQYPPDIQFIKRYGAVDCIARGVPNVYTFYKWNHQSEYGEHIRFLDGFANGTLTLDDTEYPYIRNGIYTCTASNDIRDSKGNMKQTGSYLIKIPGKSVFLNTSCQTNLCSLNRNCKLTFDVYSYPSVDRVELKSLNEEESKHIVQLKITPEKQMLPTYWKTFHFSGYKIYITTAILEEYDFTSYELRIWNLYGSTSFNFSIVPVEDIHNSKNLKMYLVIVVTLSAVLGLYILASHIWFYRRSRQSSLHGYDQTESYDEIGTIPSRIINTRPLSEQQQRIDRVDIEHEPSTEAEDRDDTSNLSSSNSSIHESFNNHQSVSSHDAIENNLRDTGSDSLSWRDVEADQRHEYQNLYQSIMQEMADSTSMHLLERDVQPLENQLEKKRYINLQI</sequence>
<dbReference type="InterPro" id="IPR051275">
    <property type="entry name" value="Cell_adhesion_signaling"/>
</dbReference>
<dbReference type="InterPro" id="IPR013783">
    <property type="entry name" value="Ig-like_fold"/>
</dbReference>
<feature type="region of interest" description="Disordered" evidence="6">
    <location>
        <begin position="399"/>
        <end position="447"/>
    </location>
</feature>
<evidence type="ECO:0000256" key="3">
    <source>
        <dbReference type="ARBA" id="ARBA00023157"/>
    </source>
</evidence>
<evidence type="ECO:0000313" key="9">
    <source>
        <dbReference type="EMBL" id="CAG2255103.1"/>
    </source>
</evidence>
<evidence type="ECO:0000256" key="5">
    <source>
        <dbReference type="ARBA" id="ARBA00023319"/>
    </source>
</evidence>
<dbReference type="GO" id="GO:0050839">
    <property type="term" value="F:cell adhesion molecule binding"/>
    <property type="evidence" value="ECO:0007669"/>
    <property type="project" value="TreeGrafter"/>
</dbReference>
<evidence type="ECO:0000256" key="7">
    <source>
        <dbReference type="SAM" id="Phobius"/>
    </source>
</evidence>
<reference evidence="9" key="1">
    <citation type="submission" date="2021-03" db="EMBL/GenBank/DDBJ databases">
        <authorList>
            <person name="Bekaert M."/>
        </authorList>
    </citation>
    <scope>NUCLEOTIDE SEQUENCE</scope>
</reference>
<dbReference type="PANTHER" id="PTHR11640:SF31">
    <property type="entry name" value="IRREGULAR CHIASM C-ROUGHEST PROTEIN-RELATED"/>
    <property type="match status" value="1"/>
</dbReference>
<dbReference type="GO" id="GO:0005886">
    <property type="term" value="C:plasma membrane"/>
    <property type="evidence" value="ECO:0007669"/>
    <property type="project" value="TreeGrafter"/>
</dbReference>
<dbReference type="InterPro" id="IPR036179">
    <property type="entry name" value="Ig-like_dom_sf"/>
</dbReference>
<comment type="caution">
    <text evidence="9">The sequence shown here is derived from an EMBL/GenBank/DDBJ whole genome shotgun (WGS) entry which is preliminary data.</text>
</comment>
<dbReference type="SMART" id="SM00409">
    <property type="entry name" value="IG"/>
    <property type="match status" value="1"/>
</dbReference>
<evidence type="ECO:0000256" key="6">
    <source>
        <dbReference type="SAM" id="MobiDB-lite"/>
    </source>
</evidence>
<evidence type="ECO:0000256" key="1">
    <source>
        <dbReference type="ARBA" id="ARBA00004479"/>
    </source>
</evidence>
<evidence type="ECO:0000313" key="10">
    <source>
        <dbReference type="Proteomes" id="UP000683360"/>
    </source>
</evidence>
<keyword evidence="7" id="KW-1133">Transmembrane helix</keyword>
<feature type="domain" description="Ig-like" evidence="8">
    <location>
        <begin position="44"/>
        <end position="126"/>
    </location>
</feature>
<dbReference type="PROSITE" id="PS50835">
    <property type="entry name" value="IG_LIKE"/>
    <property type="match status" value="2"/>
</dbReference>
<organism evidence="9 10">
    <name type="scientific">Mytilus edulis</name>
    <name type="common">Blue mussel</name>
    <dbReference type="NCBI Taxonomy" id="6550"/>
    <lineage>
        <taxon>Eukaryota</taxon>
        <taxon>Metazoa</taxon>
        <taxon>Spiralia</taxon>
        <taxon>Lophotrochozoa</taxon>
        <taxon>Mollusca</taxon>
        <taxon>Bivalvia</taxon>
        <taxon>Autobranchia</taxon>
        <taxon>Pteriomorphia</taxon>
        <taxon>Mytilida</taxon>
        <taxon>Mytiloidea</taxon>
        <taxon>Mytilidae</taxon>
        <taxon>Mytilinae</taxon>
        <taxon>Mytilus</taxon>
    </lineage>
</organism>
<keyword evidence="2 7" id="KW-0472">Membrane</keyword>
<name>A0A8S3VN23_MYTED</name>
<keyword evidence="3" id="KW-1015">Disulfide bond</keyword>
<dbReference type="PANTHER" id="PTHR11640">
    <property type="entry name" value="NEPHRIN"/>
    <property type="match status" value="1"/>
</dbReference>
<dbReference type="AlphaFoldDB" id="A0A8S3VN23"/>
<keyword evidence="4" id="KW-0325">Glycoprotein</keyword>
<dbReference type="EMBL" id="CAJPWZ010003259">
    <property type="protein sequence ID" value="CAG2255103.1"/>
    <property type="molecule type" value="Genomic_DNA"/>
</dbReference>
<evidence type="ECO:0000259" key="8">
    <source>
        <dbReference type="PROSITE" id="PS50835"/>
    </source>
</evidence>
<proteinExistence type="predicted"/>
<accession>A0A8S3VN23</accession>
<keyword evidence="5" id="KW-0393">Immunoglobulin domain</keyword>
<dbReference type="GO" id="GO:0098609">
    <property type="term" value="P:cell-cell adhesion"/>
    <property type="evidence" value="ECO:0007669"/>
    <property type="project" value="TreeGrafter"/>
</dbReference>
<dbReference type="OrthoDB" id="9972932at2759"/>
<evidence type="ECO:0000256" key="4">
    <source>
        <dbReference type="ARBA" id="ARBA00023180"/>
    </source>
</evidence>
<feature type="transmembrane region" description="Helical" evidence="7">
    <location>
        <begin position="341"/>
        <end position="364"/>
    </location>
</feature>
<keyword evidence="7" id="KW-0812">Transmembrane</keyword>
<dbReference type="SUPFAM" id="SSF48726">
    <property type="entry name" value="Immunoglobulin"/>
    <property type="match status" value="1"/>
</dbReference>
<evidence type="ECO:0000256" key="2">
    <source>
        <dbReference type="ARBA" id="ARBA00023136"/>
    </source>
</evidence>
<feature type="domain" description="Ig-like" evidence="8">
    <location>
        <begin position="142"/>
        <end position="214"/>
    </location>
</feature>
<dbReference type="InterPro" id="IPR003599">
    <property type="entry name" value="Ig_sub"/>
</dbReference>
<keyword evidence="10" id="KW-1185">Reference proteome</keyword>
<dbReference type="InterPro" id="IPR007110">
    <property type="entry name" value="Ig-like_dom"/>
</dbReference>
<comment type="subcellular location">
    <subcellularLocation>
        <location evidence="1">Membrane</location>
        <topology evidence="1">Single-pass type I membrane protein</topology>
    </subcellularLocation>
</comment>
<protein>
    <recommendedName>
        <fullName evidence="8">Ig-like domain-containing protein</fullName>
    </recommendedName>
</protein>
<dbReference type="Gene3D" id="2.60.40.10">
    <property type="entry name" value="Immunoglobulins"/>
    <property type="match status" value="1"/>
</dbReference>
<gene>
    <name evidence="9" type="ORF">MEDL_66547</name>
</gene>
<dbReference type="Proteomes" id="UP000683360">
    <property type="component" value="Unassembled WGS sequence"/>
</dbReference>
<feature type="compositionally biased region" description="Basic and acidic residues" evidence="6">
    <location>
        <begin position="403"/>
        <end position="415"/>
    </location>
</feature>
<dbReference type="GO" id="GO:0005911">
    <property type="term" value="C:cell-cell junction"/>
    <property type="evidence" value="ECO:0007669"/>
    <property type="project" value="TreeGrafter"/>
</dbReference>
<dbReference type="CDD" id="cd00096">
    <property type="entry name" value="Ig"/>
    <property type="match status" value="1"/>
</dbReference>